<dbReference type="PANTHER" id="PTHR33221">
    <property type="entry name" value="WINGED HELIX-TURN-HELIX TRANSCRIPTIONAL REGULATOR, RRF2 FAMILY"/>
    <property type="match status" value="1"/>
</dbReference>
<dbReference type="Proteomes" id="UP000179245">
    <property type="component" value="Unassembled WGS sequence"/>
</dbReference>
<dbReference type="Gene3D" id="1.10.10.10">
    <property type="entry name" value="Winged helix-like DNA-binding domain superfamily/Winged helix DNA-binding domain"/>
    <property type="match status" value="1"/>
</dbReference>
<dbReference type="InterPro" id="IPR036390">
    <property type="entry name" value="WH_DNA-bd_sf"/>
</dbReference>
<dbReference type="Pfam" id="PF02082">
    <property type="entry name" value="Rrf2"/>
    <property type="match status" value="1"/>
</dbReference>
<sequence>MRISTRSYYGLRALVHLAKERRICPTSKIAKEENLPYDYLQKIFQRLKKAGLIKSVKGVEGGYLLSRPAKRISAGQIFEILEGRMASAPCLGFGQLSCSRARGCSSRDLWQKLETTINQALGSITLADLAANKKV</sequence>
<dbReference type="SUPFAM" id="SSF46785">
    <property type="entry name" value="Winged helix' DNA-binding domain"/>
    <property type="match status" value="1"/>
</dbReference>
<dbReference type="InterPro" id="IPR000944">
    <property type="entry name" value="Tscrpt_reg_Rrf2"/>
</dbReference>
<dbReference type="GO" id="GO:0003677">
    <property type="term" value="F:DNA binding"/>
    <property type="evidence" value="ECO:0007669"/>
    <property type="project" value="UniProtKB-KW"/>
</dbReference>
<keyword evidence="1" id="KW-0238">DNA-binding</keyword>
<dbReference type="PROSITE" id="PS51197">
    <property type="entry name" value="HTH_RRF2_2"/>
    <property type="match status" value="1"/>
</dbReference>
<reference evidence="2 3" key="1">
    <citation type="journal article" date="2016" name="Nat. Commun.">
        <title>Thousands of microbial genomes shed light on interconnected biogeochemical processes in an aquifer system.</title>
        <authorList>
            <person name="Anantharaman K."/>
            <person name="Brown C.T."/>
            <person name="Hug L.A."/>
            <person name="Sharon I."/>
            <person name="Castelle C.J."/>
            <person name="Probst A.J."/>
            <person name="Thomas B.C."/>
            <person name="Singh A."/>
            <person name="Wilkins M.J."/>
            <person name="Karaoz U."/>
            <person name="Brodie E.L."/>
            <person name="Williams K.H."/>
            <person name="Hubbard S.S."/>
            <person name="Banfield J.F."/>
        </authorList>
    </citation>
    <scope>NUCLEOTIDE SEQUENCE [LARGE SCALE GENOMIC DNA]</scope>
</reference>
<dbReference type="PANTHER" id="PTHR33221:SF5">
    <property type="entry name" value="HTH-TYPE TRANSCRIPTIONAL REGULATOR ISCR"/>
    <property type="match status" value="1"/>
</dbReference>
<evidence type="ECO:0000313" key="3">
    <source>
        <dbReference type="Proteomes" id="UP000179245"/>
    </source>
</evidence>
<evidence type="ECO:0008006" key="4">
    <source>
        <dbReference type="Google" id="ProtNLM"/>
    </source>
</evidence>
<dbReference type="GO" id="GO:0005829">
    <property type="term" value="C:cytosol"/>
    <property type="evidence" value="ECO:0007669"/>
    <property type="project" value="TreeGrafter"/>
</dbReference>
<dbReference type="STRING" id="1802443.A2117_01715"/>
<protein>
    <recommendedName>
        <fullName evidence="4">Rrf2 family transcriptional regulator</fullName>
    </recommendedName>
</protein>
<gene>
    <name evidence="2" type="ORF">A2117_01715</name>
</gene>
<dbReference type="NCBIfam" id="TIGR00738">
    <property type="entry name" value="rrf2_super"/>
    <property type="match status" value="1"/>
</dbReference>
<accession>A0A1G2QMM3</accession>
<dbReference type="AlphaFoldDB" id="A0A1G2QMM3"/>
<dbReference type="InterPro" id="IPR036388">
    <property type="entry name" value="WH-like_DNA-bd_sf"/>
</dbReference>
<evidence type="ECO:0000256" key="1">
    <source>
        <dbReference type="ARBA" id="ARBA00023125"/>
    </source>
</evidence>
<dbReference type="EMBL" id="MHTO01000027">
    <property type="protein sequence ID" value="OHA61865.1"/>
    <property type="molecule type" value="Genomic_DNA"/>
</dbReference>
<dbReference type="GO" id="GO:0003700">
    <property type="term" value="F:DNA-binding transcription factor activity"/>
    <property type="evidence" value="ECO:0007669"/>
    <property type="project" value="TreeGrafter"/>
</dbReference>
<dbReference type="InterPro" id="IPR030489">
    <property type="entry name" value="TR_Rrf2-type_CS"/>
</dbReference>
<name>A0A1G2QMM3_9BACT</name>
<proteinExistence type="predicted"/>
<evidence type="ECO:0000313" key="2">
    <source>
        <dbReference type="EMBL" id="OHA61865.1"/>
    </source>
</evidence>
<organism evidence="2 3">
    <name type="scientific">Candidatus Wildermuthbacteria bacterium GWA2_46_15</name>
    <dbReference type="NCBI Taxonomy" id="1802443"/>
    <lineage>
        <taxon>Bacteria</taxon>
        <taxon>Candidatus Wildermuthiibacteriota</taxon>
    </lineage>
</organism>
<dbReference type="PROSITE" id="PS01332">
    <property type="entry name" value="HTH_RRF2_1"/>
    <property type="match status" value="1"/>
</dbReference>
<comment type="caution">
    <text evidence="2">The sequence shown here is derived from an EMBL/GenBank/DDBJ whole genome shotgun (WGS) entry which is preliminary data.</text>
</comment>